<dbReference type="Pfam" id="PF13320">
    <property type="entry name" value="GH123_cat"/>
    <property type="match status" value="1"/>
</dbReference>
<evidence type="ECO:0000259" key="3">
    <source>
        <dbReference type="Pfam" id="PF22680"/>
    </source>
</evidence>
<gene>
    <name evidence="4" type="ORF">SAMN05444280_10367</name>
</gene>
<dbReference type="RefSeq" id="WP_073165185.1">
    <property type="nucleotide sequence ID" value="NZ_FQZE01000003.1"/>
</dbReference>
<organism evidence="4 5">
    <name type="scientific">Tangfeifania diversioriginum</name>
    <dbReference type="NCBI Taxonomy" id="1168035"/>
    <lineage>
        <taxon>Bacteria</taxon>
        <taxon>Pseudomonadati</taxon>
        <taxon>Bacteroidota</taxon>
        <taxon>Bacteroidia</taxon>
        <taxon>Marinilabiliales</taxon>
        <taxon>Prolixibacteraceae</taxon>
        <taxon>Tangfeifania</taxon>
    </lineage>
</organism>
<dbReference type="OrthoDB" id="197680at2"/>
<dbReference type="Pfam" id="PF22680">
    <property type="entry name" value="Glyco_hydro_123_N_2"/>
    <property type="match status" value="1"/>
</dbReference>
<dbReference type="EMBL" id="FQZE01000003">
    <property type="protein sequence ID" value="SHI53491.1"/>
    <property type="molecule type" value="Genomic_DNA"/>
</dbReference>
<protein>
    <submittedName>
        <fullName evidence="4">Uncharacterized protein</fullName>
    </submittedName>
</protein>
<dbReference type="InterPro" id="IPR053850">
    <property type="entry name" value="Glyco_hydro_123_N_2"/>
</dbReference>
<dbReference type="AlphaFoldDB" id="A0A1M6BXZ3"/>
<feature type="domain" description="Glycoside hydrolase 123 catalytic" evidence="2">
    <location>
        <begin position="229"/>
        <end position="538"/>
    </location>
</feature>
<accession>A0A1M6BXZ3</accession>
<feature type="domain" description="Glycoside hydrolase 123 N-terminal" evidence="3">
    <location>
        <begin position="59"/>
        <end position="196"/>
    </location>
</feature>
<dbReference type="PROSITE" id="PS51257">
    <property type="entry name" value="PROKAR_LIPOPROTEIN"/>
    <property type="match status" value="1"/>
</dbReference>
<proteinExistence type="predicted"/>
<dbReference type="InterPro" id="IPR025150">
    <property type="entry name" value="GH123_cat"/>
</dbReference>
<keyword evidence="1" id="KW-0175">Coiled coil</keyword>
<dbReference type="STRING" id="1168035.SAMN05444280_10367"/>
<evidence type="ECO:0000313" key="4">
    <source>
        <dbReference type="EMBL" id="SHI53491.1"/>
    </source>
</evidence>
<evidence type="ECO:0000256" key="1">
    <source>
        <dbReference type="SAM" id="Coils"/>
    </source>
</evidence>
<sequence length="592" mass="67714">MKILQNFISITLLTVFIVSCQQSAKYQYTGITFDEPEASQNVKPLQDWQSIEPGVQVAWGSSNSRYHKEYIPETKADKNLNCTGWKNERVNAQLIAWSKDSVKDLSLEITDLKSLDDKINASAVQYYFVRNVISDEFLGGCGHKTKSPETAHLVADCLEPTPVYTMREKSARGIWLNIDIPEKTKAGTYTGKVNIMVAGKKVETLSLTVNVQEHTLPNPADWKFHLDLWQNPFAVARIHDVELWSDAHFEKMKPLYTMLANAGQKCLTASILHKPWGGQTFDHFESMVKRTLKKDGSWEFDYTVFDKWVAFMMDLGINQQINCYTLIPWGNQLHYFDEQSGANTFITATATSKEYADYWIPFLKDFKAHLQEKGLYDITTIAMDERPMKDMMSALELIDKYAGLKVTSAANYNPGMSGQVYDLSVESRHILPDEVLEQRRANGQKTTFYVCCSVPWPNNFTYSPPSEAVWQGWYAAAQNLDGFLRWAYNSWVEDPMHDTRFRTWPAGDTFFVYPDSKSSVRFEKLREGIQDFEKIHILRKKLTEENNAEAQKGLQQLNNVLNKFQIASLETDGALDLVMEAKDVINQVSEVN</sequence>
<evidence type="ECO:0000259" key="2">
    <source>
        <dbReference type="Pfam" id="PF13320"/>
    </source>
</evidence>
<feature type="coiled-coil region" evidence="1">
    <location>
        <begin position="540"/>
        <end position="567"/>
    </location>
</feature>
<keyword evidence="5" id="KW-1185">Reference proteome</keyword>
<evidence type="ECO:0000313" key="5">
    <source>
        <dbReference type="Proteomes" id="UP000184050"/>
    </source>
</evidence>
<dbReference type="Proteomes" id="UP000184050">
    <property type="component" value="Unassembled WGS sequence"/>
</dbReference>
<name>A0A1M6BXZ3_9BACT</name>
<reference evidence="4 5" key="1">
    <citation type="submission" date="2016-11" db="EMBL/GenBank/DDBJ databases">
        <authorList>
            <person name="Jaros S."/>
            <person name="Januszkiewicz K."/>
            <person name="Wedrychowicz H."/>
        </authorList>
    </citation>
    <scope>NUCLEOTIDE SEQUENCE [LARGE SCALE GENOMIC DNA]</scope>
    <source>
        <strain evidence="4 5">DSM 27063</strain>
    </source>
</reference>